<dbReference type="OMA" id="MAKEEYS"/>
<feature type="region of interest" description="Disordered" evidence="1">
    <location>
        <begin position="107"/>
        <end position="134"/>
    </location>
</feature>
<dbReference type="EMBL" id="KB467854">
    <property type="protein sequence ID" value="PCH35598.1"/>
    <property type="molecule type" value="Genomic_DNA"/>
</dbReference>
<keyword evidence="3" id="KW-1185">Reference proteome</keyword>
<name>A0A2H3JD37_WOLCO</name>
<dbReference type="AlphaFoldDB" id="A0A2H3JD37"/>
<evidence type="ECO:0000313" key="2">
    <source>
        <dbReference type="EMBL" id="PCH35598.1"/>
    </source>
</evidence>
<proteinExistence type="predicted"/>
<dbReference type="Proteomes" id="UP000218811">
    <property type="component" value="Unassembled WGS sequence"/>
</dbReference>
<dbReference type="STRING" id="742152.A0A2H3JD37"/>
<gene>
    <name evidence="2" type="ORF">WOLCODRAFT_156299</name>
</gene>
<accession>A0A2H3JD37</accession>
<evidence type="ECO:0000313" key="3">
    <source>
        <dbReference type="Proteomes" id="UP000218811"/>
    </source>
</evidence>
<sequence>MYGEKLNQALYMKDHRSETDHTKLFPEGKGRHLTNVGFIEELDCVDEVCRKSSEAKGQRKMAKQQKKVKKEFIKAKWKGILTQHKRVVDGWKQECKRLIMEGVAKKNLPKPPKWPLKPKPAVGQADTVTLIQRS</sequence>
<protein>
    <submittedName>
        <fullName evidence="2">Uncharacterized protein</fullName>
    </submittedName>
</protein>
<feature type="compositionally biased region" description="Pro residues" evidence="1">
    <location>
        <begin position="109"/>
        <end position="118"/>
    </location>
</feature>
<evidence type="ECO:0000256" key="1">
    <source>
        <dbReference type="SAM" id="MobiDB-lite"/>
    </source>
</evidence>
<dbReference type="OrthoDB" id="2636278at2759"/>
<organism evidence="2 3">
    <name type="scientific">Wolfiporia cocos (strain MD-104)</name>
    <name type="common">Brown rot fungus</name>
    <dbReference type="NCBI Taxonomy" id="742152"/>
    <lineage>
        <taxon>Eukaryota</taxon>
        <taxon>Fungi</taxon>
        <taxon>Dikarya</taxon>
        <taxon>Basidiomycota</taxon>
        <taxon>Agaricomycotina</taxon>
        <taxon>Agaricomycetes</taxon>
        <taxon>Polyporales</taxon>
        <taxon>Phaeolaceae</taxon>
        <taxon>Wolfiporia</taxon>
    </lineage>
</organism>
<reference evidence="2 3" key="1">
    <citation type="journal article" date="2012" name="Science">
        <title>The Paleozoic origin of enzymatic lignin decomposition reconstructed from 31 fungal genomes.</title>
        <authorList>
            <person name="Floudas D."/>
            <person name="Binder M."/>
            <person name="Riley R."/>
            <person name="Barry K."/>
            <person name="Blanchette R.A."/>
            <person name="Henrissat B."/>
            <person name="Martinez A.T."/>
            <person name="Otillar R."/>
            <person name="Spatafora J.W."/>
            <person name="Yadav J.S."/>
            <person name="Aerts A."/>
            <person name="Benoit I."/>
            <person name="Boyd A."/>
            <person name="Carlson A."/>
            <person name="Copeland A."/>
            <person name="Coutinho P.M."/>
            <person name="de Vries R.P."/>
            <person name="Ferreira P."/>
            <person name="Findley K."/>
            <person name="Foster B."/>
            <person name="Gaskell J."/>
            <person name="Glotzer D."/>
            <person name="Gorecki P."/>
            <person name="Heitman J."/>
            <person name="Hesse C."/>
            <person name="Hori C."/>
            <person name="Igarashi K."/>
            <person name="Jurgens J.A."/>
            <person name="Kallen N."/>
            <person name="Kersten P."/>
            <person name="Kohler A."/>
            <person name="Kuees U."/>
            <person name="Kumar T.K.A."/>
            <person name="Kuo A."/>
            <person name="LaButti K."/>
            <person name="Larrondo L.F."/>
            <person name="Lindquist E."/>
            <person name="Ling A."/>
            <person name="Lombard V."/>
            <person name="Lucas S."/>
            <person name="Lundell T."/>
            <person name="Martin R."/>
            <person name="McLaughlin D.J."/>
            <person name="Morgenstern I."/>
            <person name="Morin E."/>
            <person name="Murat C."/>
            <person name="Nagy L.G."/>
            <person name="Nolan M."/>
            <person name="Ohm R.A."/>
            <person name="Patyshakuliyeva A."/>
            <person name="Rokas A."/>
            <person name="Ruiz-Duenas F.J."/>
            <person name="Sabat G."/>
            <person name="Salamov A."/>
            <person name="Samejima M."/>
            <person name="Schmutz J."/>
            <person name="Slot J.C."/>
            <person name="St John F."/>
            <person name="Stenlid J."/>
            <person name="Sun H."/>
            <person name="Sun S."/>
            <person name="Syed K."/>
            <person name="Tsang A."/>
            <person name="Wiebenga A."/>
            <person name="Young D."/>
            <person name="Pisabarro A."/>
            <person name="Eastwood D.C."/>
            <person name="Martin F."/>
            <person name="Cullen D."/>
            <person name="Grigoriev I.V."/>
            <person name="Hibbett D.S."/>
        </authorList>
    </citation>
    <scope>NUCLEOTIDE SEQUENCE [LARGE SCALE GENOMIC DNA]</scope>
    <source>
        <strain evidence="2 3">MD-104</strain>
    </source>
</reference>